<gene>
    <name evidence="3" type="ORF">NOCA1230030</name>
</gene>
<organism evidence="3">
    <name type="scientific">metagenome</name>
    <dbReference type="NCBI Taxonomy" id="256318"/>
    <lineage>
        <taxon>unclassified sequences</taxon>
        <taxon>metagenomes</taxon>
    </lineage>
</organism>
<proteinExistence type="predicted"/>
<evidence type="ECO:0000313" key="3">
    <source>
        <dbReference type="EMBL" id="CUR60772.1"/>
    </source>
</evidence>
<protein>
    <recommendedName>
        <fullName evidence="2">AbiEi antitoxin N-terminal domain-containing protein</fullName>
    </recommendedName>
</protein>
<dbReference type="AlphaFoldDB" id="A0A2P2CID7"/>
<sequence length="343" mass="37906">MPKRAESSLDARGLAGLLERQAGVVSRQQLLDLGASRADVRRLLARRELSTVHPGVYVDHTGRPTRAQREWAAVLACAPAALHRESALDAHGMTCDRDTPRDRATVHVLVSRERRLVPPAGVTIERVADMSRWVQHNRRPARARFEYALLKAASLRREADAVALLSDAVQQGLTTASRLLEVLGALSRLPGRAGLGEILEDVAAGTRSVLERRYLRDVERAHGLPEGTRQERQDSASGVVVRDVRYEPERTLVELDGAFGHRDAVDRWSDLQRDLEAAVDDHITLRPGWAQVLEPCRLAVVVASVLQHRGWTGRSRHCGPTCTIDDGGAPDPTYRPDAPQRPR</sequence>
<reference evidence="3" key="1">
    <citation type="submission" date="2015-08" db="EMBL/GenBank/DDBJ databases">
        <authorList>
            <person name="Babu N.S."/>
            <person name="Beckwith C.J."/>
            <person name="Beseler K.G."/>
            <person name="Brison A."/>
            <person name="Carone J.V."/>
            <person name="Caskin T.P."/>
            <person name="Diamond M."/>
            <person name="Durham M.E."/>
            <person name="Foxe J.M."/>
            <person name="Go M."/>
            <person name="Henderson B.A."/>
            <person name="Jones I.B."/>
            <person name="McGettigan J.A."/>
            <person name="Micheletti S.J."/>
            <person name="Nasrallah M.E."/>
            <person name="Ortiz D."/>
            <person name="Piller C.R."/>
            <person name="Privatt S.R."/>
            <person name="Schneider S.L."/>
            <person name="Sharp S."/>
            <person name="Smith T.C."/>
            <person name="Stanton J.D."/>
            <person name="Ullery H.E."/>
            <person name="Wilson R.J."/>
            <person name="Serrano M.G."/>
            <person name="Buck G."/>
            <person name="Lee V."/>
            <person name="Wang Y."/>
            <person name="Carvalho R."/>
            <person name="Voegtly L."/>
            <person name="Shi R."/>
            <person name="Duckworth R."/>
            <person name="Johnson A."/>
            <person name="Loviza R."/>
            <person name="Walstead R."/>
            <person name="Shah Z."/>
            <person name="Kiflezghi M."/>
            <person name="Wade K."/>
            <person name="Ball S.L."/>
            <person name="Bradley K.W."/>
            <person name="Asai D.J."/>
            <person name="Bowman C.A."/>
            <person name="Russell D.A."/>
            <person name="Pope W.H."/>
            <person name="Jacobs-Sera D."/>
            <person name="Hendrix R.W."/>
            <person name="Hatfull G.F."/>
        </authorList>
    </citation>
    <scope>NUCLEOTIDE SEQUENCE</scope>
</reference>
<accession>A0A2P2CID7</accession>
<evidence type="ECO:0000256" key="1">
    <source>
        <dbReference type="SAM" id="MobiDB-lite"/>
    </source>
</evidence>
<name>A0A2P2CID7_9ZZZZ</name>
<dbReference type="InterPro" id="IPR025159">
    <property type="entry name" value="AbiEi_N"/>
</dbReference>
<feature type="domain" description="AbiEi antitoxin N-terminal" evidence="2">
    <location>
        <begin position="17"/>
        <end position="58"/>
    </location>
</feature>
<dbReference type="EMBL" id="CZKB01000016">
    <property type="protein sequence ID" value="CUR60772.1"/>
    <property type="molecule type" value="Genomic_DNA"/>
</dbReference>
<feature type="region of interest" description="Disordered" evidence="1">
    <location>
        <begin position="322"/>
        <end position="343"/>
    </location>
</feature>
<evidence type="ECO:0000259" key="2">
    <source>
        <dbReference type="Pfam" id="PF13338"/>
    </source>
</evidence>
<dbReference type="Pfam" id="PF13338">
    <property type="entry name" value="AbiEi_4"/>
    <property type="match status" value="1"/>
</dbReference>